<keyword evidence="3" id="KW-1185">Reference proteome</keyword>
<feature type="region of interest" description="Disordered" evidence="1">
    <location>
        <begin position="22"/>
        <end position="52"/>
    </location>
</feature>
<dbReference type="AlphaFoldDB" id="A0AAW1I8X4"/>
<gene>
    <name evidence="2" type="ORF">QE152_g38099</name>
</gene>
<evidence type="ECO:0000256" key="1">
    <source>
        <dbReference type="SAM" id="MobiDB-lite"/>
    </source>
</evidence>
<evidence type="ECO:0000313" key="2">
    <source>
        <dbReference type="EMBL" id="KAK9685368.1"/>
    </source>
</evidence>
<evidence type="ECO:0000313" key="3">
    <source>
        <dbReference type="Proteomes" id="UP001458880"/>
    </source>
</evidence>
<protein>
    <submittedName>
        <fullName evidence="2">Uncharacterized protein</fullName>
    </submittedName>
</protein>
<proteinExistence type="predicted"/>
<comment type="caution">
    <text evidence="2">The sequence shown here is derived from an EMBL/GenBank/DDBJ whole genome shotgun (WGS) entry which is preliminary data.</text>
</comment>
<organism evidence="2 3">
    <name type="scientific">Popillia japonica</name>
    <name type="common">Japanese beetle</name>
    <dbReference type="NCBI Taxonomy" id="7064"/>
    <lineage>
        <taxon>Eukaryota</taxon>
        <taxon>Metazoa</taxon>
        <taxon>Ecdysozoa</taxon>
        <taxon>Arthropoda</taxon>
        <taxon>Hexapoda</taxon>
        <taxon>Insecta</taxon>
        <taxon>Pterygota</taxon>
        <taxon>Neoptera</taxon>
        <taxon>Endopterygota</taxon>
        <taxon>Coleoptera</taxon>
        <taxon>Polyphaga</taxon>
        <taxon>Scarabaeiformia</taxon>
        <taxon>Scarabaeidae</taxon>
        <taxon>Rutelinae</taxon>
        <taxon>Popillia</taxon>
    </lineage>
</organism>
<dbReference type="Proteomes" id="UP001458880">
    <property type="component" value="Unassembled WGS sequence"/>
</dbReference>
<name>A0AAW1I8X4_POPJA</name>
<dbReference type="EMBL" id="JASPKY010000782">
    <property type="protein sequence ID" value="KAK9685368.1"/>
    <property type="molecule type" value="Genomic_DNA"/>
</dbReference>
<accession>A0AAW1I8X4</accession>
<sequence>MLVQGYGREVVIREYGLNASRKERRQPRISHVQVGHRQAKPRNDRGNAGTRSRTVSKIDCREIGHWTQCMLSLNAGTRSRTVSKIDCREIGHWTQCMLSFAMIWGSGRFAPDLCHISSQTSRKQLMISFPCVTRIYCFCEPPSWEMRPSANSSMGNQSGNR</sequence>
<reference evidence="2 3" key="1">
    <citation type="journal article" date="2024" name="BMC Genomics">
        <title>De novo assembly and annotation of Popillia japonica's genome with initial clues to its potential as an invasive pest.</title>
        <authorList>
            <person name="Cucini C."/>
            <person name="Boschi S."/>
            <person name="Funari R."/>
            <person name="Cardaioli E."/>
            <person name="Iannotti N."/>
            <person name="Marturano G."/>
            <person name="Paoli F."/>
            <person name="Bruttini M."/>
            <person name="Carapelli A."/>
            <person name="Frati F."/>
            <person name="Nardi F."/>
        </authorList>
    </citation>
    <scope>NUCLEOTIDE SEQUENCE [LARGE SCALE GENOMIC DNA]</scope>
    <source>
        <strain evidence="2">DMR45628</strain>
    </source>
</reference>